<evidence type="ECO:0000256" key="6">
    <source>
        <dbReference type="ARBA" id="ARBA00022884"/>
    </source>
</evidence>
<dbReference type="KEGG" id="lpil:LIP_2728"/>
<evidence type="ECO:0000313" key="9">
    <source>
        <dbReference type="Proteomes" id="UP000065807"/>
    </source>
</evidence>
<accession>A0A0K2SN50</accession>
<dbReference type="Gene3D" id="3.30.920.30">
    <property type="entry name" value="Hypothetical protein"/>
    <property type="match status" value="1"/>
</dbReference>
<proteinExistence type="inferred from homology"/>
<sequence>MTKVPTLPYTKIVRALQRDGWTIVRQTGSHIRLQKHIGTEVLKLIVPAHRPVKRSTLAHILEQARLSPDRFLELL</sequence>
<protein>
    <recommendedName>
        <fullName evidence="10">Periplasmic or secreted lipoprotein</fullName>
    </recommendedName>
</protein>
<dbReference type="GO" id="GO:0003729">
    <property type="term" value="F:mRNA binding"/>
    <property type="evidence" value="ECO:0007669"/>
    <property type="project" value="InterPro"/>
</dbReference>
<gene>
    <name evidence="8" type="ORF">LIP_2728</name>
</gene>
<keyword evidence="9" id="KW-1185">Reference proteome</keyword>
<dbReference type="STRING" id="1555112.LIP_2728"/>
<reference evidence="9" key="2">
    <citation type="journal article" date="2016" name="Int. J. Syst. Evol. Microbiol.">
        <title>Complete genome sequence and cell structure of Limnochorda pilosa, a Gram-negative spore-former within the phylum Firmicutes.</title>
        <authorList>
            <person name="Watanabe M."/>
            <person name="Kojima H."/>
            <person name="Fukui M."/>
        </authorList>
    </citation>
    <scope>NUCLEOTIDE SEQUENCE [LARGE SCALE GENOMIC DNA]</scope>
    <source>
        <strain evidence="9">HC45</strain>
    </source>
</reference>
<evidence type="ECO:0008006" key="10">
    <source>
        <dbReference type="Google" id="ProtNLM"/>
    </source>
</evidence>
<dbReference type="InterPro" id="IPR038570">
    <property type="entry name" value="HicA_sf"/>
</dbReference>
<dbReference type="EMBL" id="AP014924">
    <property type="protein sequence ID" value="BAS28558.1"/>
    <property type="molecule type" value="Genomic_DNA"/>
</dbReference>
<keyword evidence="3" id="KW-0540">Nuclease</keyword>
<comment type="similarity">
    <text evidence="1">Belongs to the HicA mRNA interferase family.</text>
</comment>
<dbReference type="OrthoDB" id="121656at2"/>
<dbReference type="GO" id="GO:0016787">
    <property type="term" value="F:hydrolase activity"/>
    <property type="evidence" value="ECO:0007669"/>
    <property type="project" value="UniProtKB-KW"/>
</dbReference>
<dbReference type="RefSeq" id="WP_068139092.1">
    <property type="nucleotide sequence ID" value="NZ_AP014924.1"/>
</dbReference>
<dbReference type="Pfam" id="PF07927">
    <property type="entry name" value="HicA_toxin"/>
    <property type="match status" value="1"/>
</dbReference>
<evidence type="ECO:0000256" key="4">
    <source>
        <dbReference type="ARBA" id="ARBA00022759"/>
    </source>
</evidence>
<evidence type="ECO:0000256" key="1">
    <source>
        <dbReference type="ARBA" id="ARBA00006620"/>
    </source>
</evidence>
<dbReference type="Proteomes" id="UP000065807">
    <property type="component" value="Chromosome"/>
</dbReference>
<dbReference type="InterPro" id="IPR012933">
    <property type="entry name" value="HicA_mRNA_interferase"/>
</dbReference>
<evidence type="ECO:0000256" key="2">
    <source>
        <dbReference type="ARBA" id="ARBA00022649"/>
    </source>
</evidence>
<organism evidence="8 9">
    <name type="scientific">Limnochorda pilosa</name>
    <dbReference type="NCBI Taxonomy" id="1555112"/>
    <lineage>
        <taxon>Bacteria</taxon>
        <taxon>Bacillati</taxon>
        <taxon>Bacillota</taxon>
        <taxon>Limnochordia</taxon>
        <taxon>Limnochordales</taxon>
        <taxon>Limnochordaceae</taxon>
        <taxon>Limnochorda</taxon>
    </lineage>
</organism>
<keyword evidence="6" id="KW-0694">RNA-binding</keyword>
<keyword evidence="7" id="KW-0346">Stress response</keyword>
<dbReference type="SUPFAM" id="SSF54786">
    <property type="entry name" value="YcfA/nrd intein domain"/>
    <property type="match status" value="1"/>
</dbReference>
<evidence type="ECO:0000256" key="3">
    <source>
        <dbReference type="ARBA" id="ARBA00022722"/>
    </source>
</evidence>
<dbReference type="GO" id="GO:0004519">
    <property type="term" value="F:endonuclease activity"/>
    <property type="evidence" value="ECO:0007669"/>
    <property type="project" value="UniProtKB-KW"/>
</dbReference>
<reference evidence="9" key="1">
    <citation type="submission" date="2015-07" db="EMBL/GenBank/DDBJ databases">
        <title>Complete genome sequence and phylogenetic analysis of Limnochorda pilosa.</title>
        <authorList>
            <person name="Watanabe M."/>
            <person name="Kojima H."/>
            <person name="Fukui M."/>
        </authorList>
    </citation>
    <scope>NUCLEOTIDE SEQUENCE [LARGE SCALE GENOMIC DNA]</scope>
    <source>
        <strain evidence="9">HC45</strain>
    </source>
</reference>
<evidence type="ECO:0000256" key="7">
    <source>
        <dbReference type="ARBA" id="ARBA00023016"/>
    </source>
</evidence>
<keyword evidence="2" id="KW-1277">Toxin-antitoxin system</keyword>
<evidence type="ECO:0000313" key="8">
    <source>
        <dbReference type="EMBL" id="BAS28558.1"/>
    </source>
</evidence>
<dbReference type="AlphaFoldDB" id="A0A0K2SN50"/>
<name>A0A0K2SN50_LIMPI</name>
<keyword evidence="4" id="KW-0255">Endonuclease</keyword>
<evidence type="ECO:0000256" key="5">
    <source>
        <dbReference type="ARBA" id="ARBA00022801"/>
    </source>
</evidence>
<keyword evidence="5" id="KW-0378">Hydrolase</keyword>